<evidence type="ECO:0000256" key="1">
    <source>
        <dbReference type="SAM" id="MobiDB-lite"/>
    </source>
</evidence>
<protein>
    <submittedName>
        <fullName evidence="4">YodL domain-containing protein</fullName>
    </submittedName>
</protein>
<comment type="caution">
    <text evidence="4">The sequence shown here is derived from an EMBL/GenBank/DDBJ whole genome shotgun (WGS) entry which is preliminary data.</text>
</comment>
<feature type="domain" description="YodL-like" evidence="2">
    <location>
        <begin position="31"/>
        <end position="131"/>
    </location>
</feature>
<dbReference type="InterPro" id="IPR025923">
    <property type="entry name" value="YodL-like_dom"/>
</dbReference>
<sequence length="196" mass="22474">MARIEKWDEVHGTQAPDERMMAFLDSATDQYAILQLRRSEDVYERFSSMRELERMGLEPDIDHYEVVYTAPLLPYKDQNTMLEELYAKFNVSRPDDFTGHSLSVSDIVALRQNGVVSCHYVDSIGFQELPGFLKPENYLKAAEMAMEDDYGMIDGVINNGKKEEPVEKASVLDQLKEKQEAVPPASPRRCCEEKEL</sequence>
<dbReference type="Proteomes" id="UP001204562">
    <property type="component" value="Unassembled WGS sequence"/>
</dbReference>
<dbReference type="EMBL" id="JANFYS010000036">
    <property type="protein sequence ID" value="MCQ4771575.1"/>
    <property type="molecule type" value="Genomic_DNA"/>
</dbReference>
<proteinExistence type="predicted"/>
<organism evidence="4 5">
    <name type="scientific">Intestinimonas massiliensis</name>
    <name type="common">ex Afouda et al. 2020</name>
    <dbReference type="NCBI Taxonomy" id="1673721"/>
    <lineage>
        <taxon>Bacteria</taxon>
        <taxon>Bacillati</taxon>
        <taxon>Bacillota</taxon>
        <taxon>Clostridia</taxon>
        <taxon>Eubacteriales</taxon>
        <taxon>Intestinimonas</taxon>
    </lineage>
</organism>
<dbReference type="Pfam" id="PF14195">
    <property type="entry name" value="DUF4316"/>
    <property type="match status" value="1"/>
</dbReference>
<evidence type="ECO:0000259" key="2">
    <source>
        <dbReference type="Pfam" id="PF14191"/>
    </source>
</evidence>
<evidence type="ECO:0000313" key="4">
    <source>
        <dbReference type="EMBL" id="MCQ4771575.1"/>
    </source>
</evidence>
<dbReference type="InterPro" id="IPR025465">
    <property type="entry name" value="DUF4316"/>
</dbReference>
<feature type="domain" description="DUF4316" evidence="3">
    <location>
        <begin position="135"/>
        <end position="176"/>
    </location>
</feature>
<name>A0AAW5JWI9_9FIRM</name>
<evidence type="ECO:0000313" key="5">
    <source>
        <dbReference type="Proteomes" id="UP001204562"/>
    </source>
</evidence>
<evidence type="ECO:0000259" key="3">
    <source>
        <dbReference type="Pfam" id="PF14195"/>
    </source>
</evidence>
<feature type="region of interest" description="Disordered" evidence="1">
    <location>
        <begin position="167"/>
        <end position="196"/>
    </location>
</feature>
<reference evidence="4" key="1">
    <citation type="submission" date="2022-06" db="EMBL/GenBank/DDBJ databases">
        <title>Isolation of gut microbiota from human fecal samples.</title>
        <authorList>
            <person name="Pamer E.G."/>
            <person name="Barat B."/>
            <person name="Waligurski E."/>
            <person name="Medina S."/>
            <person name="Paddock L."/>
            <person name="Mostad J."/>
        </authorList>
    </citation>
    <scope>NUCLEOTIDE SEQUENCE</scope>
    <source>
        <strain evidence="4">DFI.9.91</strain>
    </source>
</reference>
<dbReference type="Pfam" id="PF14191">
    <property type="entry name" value="YodL"/>
    <property type="match status" value="1"/>
</dbReference>
<gene>
    <name evidence="4" type="ORF">NE579_14100</name>
</gene>
<dbReference type="AlphaFoldDB" id="A0AAW5JWI9"/>
<accession>A0AAW5JWI9</accession>
<dbReference type="RefSeq" id="WP_368044172.1">
    <property type="nucleotide sequence ID" value="NZ_JANFYS010000036.1"/>
</dbReference>